<dbReference type="InterPro" id="IPR002173">
    <property type="entry name" value="Carboh/pur_kinase_PfkB_CS"/>
</dbReference>
<gene>
    <name evidence="4" type="primary">rfaE1</name>
    <name evidence="4" type="ORF">MAF45_07880</name>
</gene>
<accession>A0ABS9MSJ4</accession>
<reference evidence="4 5" key="1">
    <citation type="submission" date="2022-02" db="EMBL/GenBank/DDBJ databases">
        <title>Mesosutterella porci, a novel member of the family Sutterellaceae from pig feces.</title>
        <authorList>
            <person name="Wylensek D."/>
            <person name="Clavel T."/>
        </authorList>
    </citation>
    <scope>NUCLEOTIDE SEQUENCE [LARGE SCALE GENOMIC DNA]</scope>
    <source>
        <strain evidence="5">oilRF-744-wt-GAM-9</strain>
    </source>
</reference>
<name>A0ABS9MSJ4_9BURK</name>
<keyword evidence="1" id="KW-0808">Transferase</keyword>
<evidence type="ECO:0000256" key="2">
    <source>
        <dbReference type="ARBA" id="ARBA00022777"/>
    </source>
</evidence>
<dbReference type="EMBL" id="JAKNCT010000009">
    <property type="protein sequence ID" value="MCG5031357.1"/>
    <property type="molecule type" value="Genomic_DNA"/>
</dbReference>
<dbReference type="SUPFAM" id="SSF53613">
    <property type="entry name" value="Ribokinase-like"/>
    <property type="match status" value="1"/>
</dbReference>
<evidence type="ECO:0000313" key="4">
    <source>
        <dbReference type="EMBL" id="MCG5031357.1"/>
    </source>
</evidence>
<dbReference type="NCBIfam" id="TIGR02198">
    <property type="entry name" value="rfaE_dom_I"/>
    <property type="match status" value="1"/>
</dbReference>
<dbReference type="PANTHER" id="PTHR46969:SF1">
    <property type="entry name" value="BIFUNCTIONAL PROTEIN HLDE"/>
    <property type="match status" value="1"/>
</dbReference>
<dbReference type="PROSITE" id="PS00583">
    <property type="entry name" value="PFKB_KINASES_1"/>
    <property type="match status" value="1"/>
</dbReference>
<evidence type="ECO:0000313" key="5">
    <source>
        <dbReference type="Proteomes" id="UP001297600"/>
    </source>
</evidence>
<organism evidence="4 5">
    <name type="scientific">Mesosutterella porci</name>
    <dbReference type="NCBI Taxonomy" id="2915351"/>
    <lineage>
        <taxon>Bacteria</taxon>
        <taxon>Pseudomonadati</taxon>
        <taxon>Pseudomonadota</taxon>
        <taxon>Betaproteobacteria</taxon>
        <taxon>Burkholderiales</taxon>
        <taxon>Sutterellaceae</taxon>
        <taxon>Mesosutterella</taxon>
    </lineage>
</organism>
<comment type="caution">
    <text evidence="4">The sequence shown here is derived from an EMBL/GenBank/DDBJ whole genome shotgun (WGS) entry which is preliminary data.</text>
</comment>
<dbReference type="GO" id="GO:0016301">
    <property type="term" value="F:kinase activity"/>
    <property type="evidence" value="ECO:0007669"/>
    <property type="project" value="UniProtKB-KW"/>
</dbReference>
<dbReference type="InterPro" id="IPR011611">
    <property type="entry name" value="PfkB_dom"/>
</dbReference>
<proteinExistence type="predicted"/>
<keyword evidence="2 4" id="KW-0418">Kinase</keyword>
<dbReference type="Proteomes" id="UP001297600">
    <property type="component" value="Unassembled WGS sequence"/>
</dbReference>
<dbReference type="InterPro" id="IPR029056">
    <property type="entry name" value="Ribokinase-like"/>
</dbReference>
<sequence length="315" mass="34522">MKKFDFSNVKVLVCGDAMLDRYWFGDADRLSPEAPVPIVKIVREEKRLGGAANVALNIAKLGAKCILLSVCGEDNAGKEFRNLLNVDNVTPSLIVDHTVPTIEKLRIIARQQQMLRADFEQLPCEDALIGISQNFRKLISQVSIVVLSDYRKGVLSNVASMITSCKEKKIPVLIDPKGDDWSAYRGATLITPNKSELKRIVGSWRSEADLRLRTQRLRESLELEYILLTRSEEGMTLFSADEEINFKAQAREVFDVSGAGDTVIAVLATLLGAGVPLHESVRLSNKAGGIVVGKLGTAAITLDELMADEPDTLGV</sequence>
<dbReference type="CDD" id="cd01172">
    <property type="entry name" value="RfaE_like"/>
    <property type="match status" value="1"/>
</dbReference>
<dbReference type="Gene3D" id="3.40.1190.20">
    <property type="match status" value="1"/>
</dbReference>
<keyword evidence="5" id="KW-1185">Reference proteome</keyword>
<dbReference type="PANTHER" id="PTHR46969">
    <property type="entry name" value="BIFUNCTIONAL PROTEIN HLDE"/>
    <property type="match status" value="1"/>
</dbReference>
<dbReference type="RefSeq" id="WP_237979091.1">
    <property type="nucleotide sequence ID" value="NZ_JAKNCT010000009.1"/>
</dbReference>
<evidence type="ECO:0000256" key="1">
    <source>
        <dbReference type="ARBA" id="ARBA00022679"/>
    </source>
</evidence>
<protein>
    <submittedName>
        <fullName evidence="4">D-glycero-beta-D-manno-heptose-7-phosphate kinase</fullName>
    </submittedName>
</protein>
<feature type="domain" description="Carbohydrate kinase PfkB" evidence="3">
    <location>
        <begin position="10"/>
        <end position="299"/>
    </location>
</feature>
<dbReference type="Pfam" id="PF00294">
    <property type="entry name" value="PfkB"/>
    <property type="match status" value="1"/>
</dbReference>
<evidence type="ECO:0000259" key="3">
    <source>
        <dbReference type="Pfam" id="PF00294"/>
    </source>
</evidence>
<dbReference type="InterPro" id="IPR011913">
    <property type="entry name" value="RfaE_dom_I"/>
</dbReference>